<reference evidence="1 2" key="1">
    <citation type="submission" date="2024-09" db="EMBL/GenBank/DDBJ databases">
        <authorList>
            <person name="Sun Q."/>
            <person name="Mori K."/>
        </authorList>
    </citation>
    <scope>NUCLEOTIDE SEQUENCE [LARGE SCALE GENOMIC DNA]</scope>
    <source>
        <strain evidence="1 2">KCTC 23279</strain>
    </source>
</reference>
<dbReference type="SUPFAM" id="SSF52799">
    <property type="entry name" value="(Phosphotyrosine protein) phosphatases II"/>
    <property type="match status" value="1"/>
</dbReference>
<accession>A0ABV6EXR5</accession>
<sequence length="195" mass="21014">MGEHDEEVIAAGLTVVARCRIGRGMIIVSALDHAPRLVAERRPARSLSLMAPWQRVVFDESWLPADRLILAFNDVDVAGSVHVAPDDAIVRRIIEFARGCSTDEDVLVHCWMGVSRSPAAAYVMACERAPGDEVIIADALRRASPTATPNKLMVALADDVLARNGRMVDAIAGIGRGREVDGEVPPFELPLGRSA</sequence>
<comment type="caution">
    <text evidence="1">The sequence shown here is derived from an EMBL/GenBank/DDBJ whole genome shotgun (WGS) entry which is preliminary data.</text>
</comment>
<dbReference type="InterPro" id="IPR029021">
    <property type="entry name" value="Prot-tyrosine_phosphatase-like"/>
</dbReference>
<gene>
    <name evidence="1" type="ORF">ACFFJ6_21135</name>
</gene>
<organism evidence="1 2">
    <name type="scientific">Rhodopseudomonas telluris</name>
    <dbReference type="NCBI Taxonomy" id="644215"/>
    <lineage>
        <taxon>Bacteria</taxon>
        <taxon>Pseudomonadati</taxon>
        <taxon>Pseudomonadota</taxon>
        <taxon>Alphaproteobacteria</taxon>
        <taxon>Hyphomicrobiales</taxon>
        <taxon>Nitrobacteraceae</taxon>
        <taxon>Rhodopseudomonas</taxon>
    </lineage>
</organism>
<dbReference type="Proteomes" id="UP001589775">
    <property type="component" value="Unassembled WGS sequence"/>
</dbReference>
<dbReference type="EMBL" id="JBHLWM010000008">
    <property type="protein sequence ID" value="MFC0243008.1"/>
    <property type="molecule type" value="Genomic_DNA"/>
</dbReference>
<dbReference type="RefSeq" id="WP_378391530.1">
    <property type="nucleotide sequence ID" value="NZ_JBHLWM010000008.1"/>
</dbReference>
<evidence type="ECO:0000313" key="2">
    <source>
        <dbReference type="Proteomes" id="UP001589775"/>
    </source>
</evidence>
<proteinExistence type="predicted"/>
<name>A0ABV6EXR5_9BRAD</name>
<dbReference type="Gene3D" id="3.90.190.10">
    <property type="entry name" value="Protein tyrosine phosphatase superfamily"/>
    <property type="match status" value="1"/>
</dbReference>
<protein>
    <submittedName>
        <fullName evidence="1">Tyrosine phosphatase family protein</fullName>
    </submittedName>
</protein>
<evidence type="ECO:0000313" key="1">
    <source>
        <dbReference type="EMBL" id="MFC0243008.1"/>
    </source>
</evidence>
<keyword evidence="2" id="KW-1185">Reference proteome</keyword>